<evidence type="ECO:0000313" key="8">
    <source>
        <dbReference type="EMBL" id="QJX81011.1"/>
    </source>
</evidence>
<reference evidence="8 9" key="1">
    <citation type="submission" date="2019-10" db="EMBL/GenBank/DDBJ databases">
        <title>Complete genome sequences for adaption low water activity.</title>
        <authorList>
            <person name="Zhao L."/>
            <person name="Zhong J."/>
        </authorList>
    </citation>
    <scope>NUCLEOTIDE SEQUENCE [LARGE SCALE GENOMIC DNA]</scope>
    <source>
        <strain evidence="8 9">FDU301</strain>
        <plasmid evidence="9">pfdu301a</plasmid>
    </source>
</reference>
<evidence type="ECO:0000256" key="4">
    <source>
        <dbReference type="ARBA" id="ARBA00022989"/>
    </source>
</evidence>
<keyword evidence="5 6" id="KW-0472">Membrane</keyword>
<feature type="transmembrane region" description="Helical" evidence="6">
    <location>
        <begin position="103"/>
        <end position="120"/>
    </location>
</feature>
<evidence type="ECO:0000313" key="9">
    <source>
        <dbReference type="Proteomes" id="UP000501076"/>
    </source>
</evidence>
<comment type="similarity">
    <text evidence="6">Belongs to the TVP38/TMEM64 family.</text>
</comment>
<evidence type="ECO:0000256" key="5">
    <source>
        <dbReference type="ARBA" id="ARBA00023136"/>
    </source>
</evidence>
<dbReference type="PANTHER" id="PTHR12677">
    <property type="entry name" value="GOLGI APPARATUS MEMBRANE PROTEIN TVP38-RELATED"/>
    <property type="match status" value="1"/>
</dbReference>
<evidence type="ECO:0000256" key="2">
    <source>
        <dbReference type="ARBA" id="ARBA00022475"/>
    </source>
</evidence>
<dbReference type="PANTHER" id="PTHR12677:SF59">
    <property type="entry name" value="GOLGI APPARATUS MEMBRANE PROTEIN TVP38-RELATED"/>
    <property type="match status" value="1"/>
</dbReference>
<feature type="transmembrane region" description="Helical" evidence="6">
    <location>
        <begin position="180"/>
        <end position="200"/>
    </location>
</feature>
<sequence>MTSIALVNIYGAISHKNLVLKLSRWSIFLLFLVSIAIIVLPYANQFLPLLGATNMEDMLKKHSSAAKLLYLSVCFLQPIILPVPEVVTVSAGSAILGSFTSTYLSFLGSICGIIVMYVIAKVGGQKLILKLIKERHLKQYQEYVGKNETFILGLMFVVPVLPDEIICVGAGISGISFKKFLVVASVSKLITSTVLSYSVYFTKLLSLTSSELITLCSGVLGLILVASFIVKRVLKRKSIQKAI</sequence>
<evidence type="ECO:0000259" key="7">
    <source>
        <dbReference type="Pfam" id="PF09335"/>
    </source>
</evidence>
<keyword evidence="3 6" id="KW-0812">Transmembrane</keyword>
<proteinExistence type="inferred from homology"/>
<protein>
    <recommendedName>
        <fullName evidence="6">TVP38/TMEM64 family membrane protein</fullName>
    </recommendedName>
</protein>
<dbReference type="GO" id="GO:0005886">
    <property type="term" value="C:plasma membrane"/>
    <property type="evidence" value="ECO:0007669"/>
    <property type="project" value="UniProtKB-SubCell"/>
</dbReference>
<dbReference type="InterPro" id="IPR032816">
    <property type="entry name" value="VTT_dom"/>
</dbReference>
<keyword evidence="8" id="KW-0614">Plasmid</keyword>
<keyword evidence="4 6" id="KW-1133">Transmembrane helix</keyword>
<feature type="transmembrane region" description="Helical" evidence="6">
    <location>
        <begin position="64"/>
        <end position="83"/>
    </location>
</feature>
<geneLocation type="plasmid" evidence="9">
    <name>pfdu301a</name>
</geneLocation>
<feature type="transmembrane region" description="Helical" evidence="6">
    <location>
        <begin position="212"/>
        <end position="230"/>
    </location>
</feature>
<organism evidence="8 9">
    <name type="scientific">Priestia megaterium</name>
    <name type="common">Bacillus megaterium</name>
    <dbReference type="NCBI Taxonomy" id="1404"/>
    <lineage>
        <taxon>Bacteria</taxon>
        <taxon>Bacillati</taxon>
        <taxon>Bacillota</taxon>
        <taxon>Bacilli</taxon>
        <taxon>Bacillales</taxon>
        <taxon>Bacillaceae</taxon>
        <taxon>Priestia</taxon>
    </lineage>
</organism>
<evidence type="ECO:0000256" key="3">
    <source>
        <dbReference type="ARBA" id="ARBA00022692"/>
    </source>
</evidence>
<keyword evidence="2 6" id="KW-1003">Cell membrane</keyword>
<accession>A0A6M6E1W3</accession>
<dbReference type="AlphaFoldDB" id="A0A6M6E1W3"/>
<gene>
    <name evidence="8" type="ORF">FDZ14_28980</name>
</gene>
<evidence type="ECO:0000256" key="1">
    <source>
        <dbReference type="ARBA" id="ARBA00004651"/>
    </source>
</evidence>
<name>A0A6M6E1W3_PRIMG</name>
<comment type="subcellular location">
    <subcellularLocation>
        <location evidence="1 6">Cell membrane</location>
        <topology evidence="1 6">Multi-pass membrane protein</topology>
    </subcellularLocation>
</comment>
<dbReference type="Proteomes" id="UP000501076">
    <property type="component" value="Plasmid pFDU301A"/>
</dbReference>
<feature type="transmembrane region" description="Helical" evidence="6">
    <location>
        <begin position="25"/>
        <end position="43"/>
    </location>
</feature>
<dbReference type="InterPro" id="IPR015414">
    <property type="entry name" value="TMEM64"/>
</dbReference>
<evidence type="ECO:0000256" key="6">
    <source>
        <dbReference type="RuleBase" id="RU366058"/>
    </source>
</evidence>
<dbReference type="EMBL" id="CP045273">
    <property type="protein sequence ID" value="QJX81011.1"/>
    <property type="molecule type" value="Genomic_DNA"/>
</dbReference>
<dbReference type="Pfam" id="PF09335">
    <property type="entry name" value="VTT_dom"/>
    <property type="match status" value="1"/>
</dbReference>
<feature type="domain" description="VTT" evidence="7">
    <location>
        <begin position="83"/>
        <end position="200"/>
    </location>
</feature>